<feature type="domain" description="Beta-mannosidase-like galactose-binding" evidence="7">
    <location>
        <begin position="38"/>
        <end position="178"/>
    </location>
</feature>
<dbReference type="Pfam" id="PF18368">
    <property type="entry name" value="Ig_GlcNase"/>
    <property type="match status" value="1"/>
</dbReference>
<comment type="similarity">
    <text evidence="1">Belongs to the glycosyl hydrolase 2 family.</text>
</comment>
<dbReference type="Proteomes" id="UP001500630">
    <property type="component" value="Unassembled WGS sequence"/>
</dbReference>
<name>A0ABP6ZNQ0_9ACTN</name>
<dbReference type="SUPFAM" id="SSF49785">
    <property type="entry name" value="Galactose-binding domain-like"/>
    <property type="match status" value="1"/>
</dbReference>
<feature type="domain" description="Exo-beta-D-glucosaminidase Ig-fold" evidence="6">
    <location>
        <begin position="761"/>
        <end position="868"/>
    </location>
</feature>
<dbReference type="SUPFAM" id="SSF51445">
    <property type="entry name" value="(Trans)glycosidases"/>
    <property type="match status" value="1"/>
</dbReference>
<dbReference type="Pfam" id="PF00703">
    <property type="entry name" value="Glyco_hydro_2"/>
    <property type="match status" value="1"/>
</dbReference>
<evidence type="ECO:0000256" key="3">
    <source>
        <dbReference type="ARBA" id="ARBA00023295"/>
    </source>
</evidence>
<evidence type="ECO:0000259" key="6">
    <source>
        <dbReference type="Pfam" id="PF18368"/>
    </source>
</evidence>
<dbReference type="Gene3D" id="2.60.40.10">
    <property type="entry name" value="Immunoglobulins"/>
    <property type="match status" value="3"/>
</dbReference>
<organism evidence="8 9">
    <name type="scientific">Nonomuraea rosea</name>
    <dbReference type="NCBI Taxonomy" id="638574"/>
    <lineage>
        <taxon>Bacteria</taxon>
        <taxon>Bacillati</taxon>
        <taxon>Actinomycetota</taxon>
        <taxon>Actinomycetes</taxon>
        <taxon>Streptosporangiales</taxon>
        <taxon>Streptosporangiaceae</taxon>
        <taxon>Nonomuraea</taxon>
    </lineage>
</organism>
<evidence type="ECO:0000259" key="5">
    <source>
        <dbReference type="Pfam" id="PF17786"/>
    </source>
</evidence>
<proteinExistence type="inferred from homology"/>
<dbReference type="InterPro" id="IPR017853">
    <property type="entry name" value="GH"/>
</dbReference>
<evidence type="ECO:0000256" key="2">
    <source>
        <dbReference type="ARBA" id="ARBA00022801"/>
    </source>
</evidence>
<accession>A0ABP6ZNQ0</accession>
<dbReference type="InterPro" id="IPR013783">
    <property type="entry name" value="Ig-like_fold"/>
</dbReference>
<feature type="domain" description="Mannosidase Ig/CBM-like" evidence="5">
    <location>
        <begin position="665"/>
        <end position="745"/>
    </location>
</feature>
<reference evidence="9" key="1">
    <citation type="journal article" date="2019" name="Int. J. Syst. Evol. Microbiol.">
        <title>The Global Catalogue of Microorganisms (GCM) 10K type strain sequencing project: providing services to taxonomists for standard genome sequencing and annotation.</title>
        <authorList>
            <consortium name="The Broad Institute Genomics Platform"/>
            <consortium name="The Broad Institute Genome Sequencing Center for Infectious Disease"/>
            <person name="Wu L."/>
            <person name="Ma J."/>
        </authorList>
    </citation>
    <scope>NUCLEOTIDE SEQUENCE [LARGE SCALE GENOMIC DNA]</scope>
    <source>
        <strain evidence="9">JCM 17326</strain>
    </source>
</reference>
<dbReference type="SUPFAM" id="SSF49303">
    <property type="entry name" value="beta-Galactosidase/glucuronidase domain"/>
    <property type="match status" value="3"/>
</dbReference>
<dbReference type="InterPro" id="IPR008979">
    <property type="entry name" value="Galactose-bd-like_sf"/>
</dbReference>
<keyword evidence="3" id="KW-0326">Glycosidase</keyword>
<feature type="domain" description="Glycoside hydrolase family 2 immunoglobulin-like beta-sandwich" evidence="4">
    <location>
        <begin position="211"/>
        <end position="329"/>
    </location>
</feature>
<dbReference type="EMBL" id="BAABDQ010000046">
    <property type="protein sequence ID" value="GAA3610438.1"/>
    <property type="molecule type" value="Genomic_DNA"/>
</dbReference>
<dbReference type="Gene3D" id="2.60.120.260">
    <property type="entry name" value="Galactose-binding domain-like"/>
    <property type="match status" value="1"/>
</dbReference>
<dbReference type="Gene3D" id="3.20.20.80">
    <property type="entry name" value="Glycosidases"/>
    <property type="match status" value="1"/>
</dbReference>
<evidence type="ECO:0000259" key="4">
    <source>
        <dbReference type="Pfam" id="PF00703"/>
    </source>
</evidence>
<keyword evidence="2" id="KW-0378">Hydrolase</keyword>
<dbReference type="InterPro" id="IPR043534">
    <property type="entry name" value="EBDG/EBM"/>
</dbReference>
<dbReference type="InterPro" id="IPR041447">
    <property type="entry name" value="Mannosidase_ig"/>
</dbReference>
<dbReference type="InterPro" id="IPR006102">
    <property type="entry name" value="Ig-like_GH2"/>
</dbReference>
<dbReference type="InterPro" id="IPR041351">
    <property type="entry name" value="Ig_GlcNase"/>
</dbReference>
<comment type="caution">
    <text evidence="8">The sequence shown here is derived from an EMBL/GenBank/DDBJ whole genome shotgun (WGS) entry which is preliminary data.</text>
</comment>
<protein>
    <submittedName>
        <fullName evidence="8">Carbohydrate-binding protein</fullName>
    </submittedName>
</protein>
<evidence type="ECO:0000259" key="7">
    <source>
        <dbReference type="Pfam" id="PF22666"/>
    </source>
</evidence>
<dbReference type="InterPro" id="IPR054593">
    <property type="entry name" value="Beta-mannosidase-like_N2"/>
</dbReference>
<sequence>MFARSILALVLLLALGIGMPGLEAGRVSVTSTDLTAGWSLRSADGISDSGAVMSQVGYNTAGWHPISLPSTVLAGLVANNVHQDIFFGTNLKKVPDLTRQRWWFRGEFSAVATSPGQVYWLRFQGISYRARIWLNGTLLDANAVGSMVAREYEVTSLIHPGEANALAIHVTPPAHDCKDLSFCTVDWNPEAPDMNAGLWGKSVIGTTGPVALRDPYVKTVLPLPATTTADLTVYVDAVNAARFPVTTTVSGSVTKSGHSPIYFSKEVTLNAGERREVSFNPATHPQLHLAKPSLWWPHQFGKPDLYKLSLAATASGSTSDRTAIDFGVRQFTSHRAMVNGTSFASYKINGRPVLFRGGGYVWDLLQRWDTKTNTAHIRYVKDMGLNTIRLEGTLGNEELYDLADKAGIMIMSGFACCSAWENDGGWSAEQQRVAYASMESQMRAMRHHAASFLWTYGSDRPPSPARLTGYKRIATMLHWQNPTLVNVATWAKASAGMKMDGPYVWAPPALWWDTGKAGSAFGTTAEEGTEAPPPLESLERFIAPGDVWPIGPVWNYHAGKPGSAFDDIKPFTDGVNKRYGVATGAADYARKAELQNYETARSFFEAWSARQHTQTFGTIFWMLNNAWPSVHWNLYDYYFKPGGGYFGTKKATEPIHISYDYLTRNIHVVNSTLMARKNLTATATVYTVPSLTQKYTTSARVTSVASTSTKVIRLPALAGLPKTYLVRLQLKDANGATLSNNLYWYSTSPDMLGDSSTPSNTAVDRYANLTGLNRLAPNTQLDARASRAVSGGRETVTILLTNTSATNLAFFVRPEITAANAGREVVPVIYSDNYLSLWPGESATITAAYETVDLHGQVPHLRIRGYNVPTASIPVR</sequence>
<dbReference type="PANTHER" id="PTHR43536">
    <property type="entry name" value="MANNOSYLGLYCOPROTEIN ENDO-BETA-MANNOSIDASE"/>
    <property type="match status" value="1"/>
</dbReference>
<dbReference type="PANTHER" id="PTHR43536:SF1">
    <property type="entry name" value="MANNOSYLGLYCOPROTEIN ENDO-BETA-MANNOSIDASE"/>
    <property type="match status" value="1"/>
</dbReference>
<gene>
    <name evidence="8" type="ORF">GCM10022419_114300</name>
</gene>
<dbReference type="InterPro" id="IPR036156">
    <property type="entry name" value="Beta-gal/glucu_dom_sf"/>
</dbReference>
<dbReference type="Pfam" id="PF17786">
    <property type="entry name" value="Mannosidase_ig"/>
    <property type="match status" value="1"/>
</dbReference>
<evidence type="ECO:0000313" key="9">
    <source>
        <dbReference type="Proteomes" id="UP001500630"/>
    </source>
</evidence>
<evidence type="ECO:0000313" key="8">
    <source>
        <dbReference type="EMBL" id="GAA3610438.1"/>
    </source>
</evidence>
<evidence type="ECO:0000256" key="1">
    <source>
        <dbReference type="ARBA" id="ARBA00007401"/>
    </source>
</evidence>
<keyword evidence="9" id="KW-1185">Reference proteome</keyword>
<dbReference type="Pfam" id="PF22666">
    <property type="entry name" value="Glyco_hydro_2_N2"/>
    <property type="match status" value="1"/>
</dbReference>